<feature type="region of interest" description="Disordered" evidence="1">
    <location>
        <begin position="366"/>
        <end position="395"/>
    </location>
</feature>
<protein>
    <submittedName>
        <fullName evidence="2">Uncharacterized protein</fullName>
    </submittedName>
</protein>
<comment type="caution">
    <text evidence="2">The sequence shown here is derived from an EMBL/GenBank/DDBJ whole genome shotgun (WGS) entry which is preliminary data.</text>
</comment>
<evidence type="ECO:0000313" key="3">
    <source>
        <dbReference type="Proteomes" id="UP001318860"/>
    </source>
</evidence>
<gene>
    <name evidence="2" type="ORF">DH2020_020840</name>
</gene>
<name>A0ABR0WA53_REHGL</name>
<evidence type="ECO:0000313" key="2">
    <source>
        <dbReference type="EMBL" id="KAK6144020.1"/>
    </source>
</evidence>
<reference evidence="2 3" key="1">
    <citation type="journal article" date="2021" name="Comput. Struct. Biotechnol. J.">
        <title>De novo genome assembly of the potent medicinal plant Rehmannia glutinosa using nanopore technology.</title>
        <authorList>
            <person name="Ma L."/>
            <person name="Dong C."/>
            <person name="Song C."/>
            <person name="Wang X."/>
            <person name="Zheng X."/>
            <person name="Niu Y."/>
            <person name="Chen S."/>
            <person name="Feng W."/>
        </authorList>
    </citation>
    <scope>NUCLEOTIDE SEQUENCE [LARGE SCALE GENOMIC DNA]</scope>
    <source>
        <strain evidence="2">DH-2019</strain>
    </source>
</reference>
<proteinExistence type="predicted"/>
<accession>A0ABR0WA53</accession>
<organism evidence="2 3">
    <name type="scientific">Rehmannia glutinosa</name>
    <name type="common">Chinese foxglove</name>
    <dbReference type="NCBI Taxonomy" id="99300"/>
    <lineage>
        <taxon>Eukaryota</taxon>
        <taxon>Viridiplantae</taxon>
        <taxon>Streptophyta</taxon>
        <taxon>Embryophyta</taxon>
        <taxon>Tracheophyta</taxon>
        <taxon>Spermatophyta</taxon>
        <taxon>Magnoliopsida</taxon>
        <taxon>eudicotyledons</taxon>
        <taxon>Gunneridae</taxon>
        <taxon>Pentapetalae</taxon>
        <taxon>asterids</taxon>
        <taxon>lamiids</taxon>
        <taxon>Lamiales</taxon>
        <taxon>Orobanchaceae</taxon>
        <taxon>Rehmannieae</taxon>
        <taxon>Rehmannia</taxon>
    </lineage>
</organism>
<dbReference type="PANTHER" id="PTHR35507">
    <property type="entry name" value="OS09G0488600 PROTEIN"/>
    <property type="match status" value="1"/>
</dbReference>
<dbReference type="Proteomes" id="UP001318860">
    <property type="component" value="Unassembled WGS sequence"/>
</dbReference>
<feature type="compositionally biased region" description="Basic and acidic residues" evidence="1">
    <location>
        <begin position="384"/>
        <end position="395"/>
    </location>
</feature>
<dbReference type="EMBL" id="JABTTQ020000012">
    <property type="protein sequence ID" value="KAK6144020.1"/>
    <property type="molecule type" value="Genomic_DNA"/>
</dbReference>
<keyword evidence="3" id="KW-1185">Reference proteome</keyword>
<sequence>MEELDDQESPFGSALPPALVSLTAFTPSVSPSIRRLSSCFTQPSKPIRAKRQLAWVSLQGRLVGAEEATSAKTVDKNGAFCADEAAAWELFSPIQRVLIVAVIAAAAIDSRKNKQIFKLQKFIEIRDQVLLSMQQKLETLCQKVNYFKDQPEIVTSVDVSVTKRTNCGCEPYVEPEERRMSDLSDWASSITSSIDIQLDNLASEHDMNSLQNECEEKDVTIKKLSTLIQSSEVLSSKGVFELEDIIRRKNTIIHKLRKDIFFLEQKVMNQARLKRPSCSAANSNIKQLPVMADNVLYDMDSTTSPSSSNSDISPRNQIQCQGATVQISKKDLKGDQNCGQFKRSCTLSPLKERSLNQTPNSLLGLRIKQNSTGENRTRRRPPARSKEVIAPRRWV</sequence>
<dbReference type="PANTHER" id="PTHR35507:SF1">
    <property type="entry name" value="TMF_TATA_BD DOMAIN-CONTAINING PROTEIN"/>
    <property type="match status" value="1"/>
</dbReference>
<evidence type="ECO:0000256" key="1">
    <source>
        <dbReference type="SAM" id="MobiDB-lite"/>
    </source>
</evidence>